<dbReference type="GO" id="GO:0005886">
    <property type="term" value="C:plasma membrane"/>
    <property type="evidence" value="ECO:0007669"/>
    <property type="project" value="UniProtKB-SubCell"/>
</dbReference>
<dbReference type="PANTHER" id="PTHR30213">
    <property type="entry name" value="INNER MEMBRANE PROTEIN YHJD"/>
    <property type="match status" value="1"/>
</dbReference>
<keyword evidence="2" id="KW-1003">Cell membrane</keyword>
<reference evidence="7 8" key="1">
    <citation type="submission" date="2016-11" db="EMBL/GenBank/DDBJ databases">
        <title>Trade-off between light-utilization and light-protection in marine flavobacteria.</title>
        <authorList>
            <person name="Kumagai Y."/>
        </authorList>
    </citation>
    <scope>NUCLEOTIDE SEQUENCE [LARGE SCALE GENOMIC DNA]</scope>
    <source>
        <strain evidence="7 8">JCM 13191</strain>
    </source>
</reference>
<dbReference type="EMBL" id="CP019344">
    <property type="protein sequence ID" value="ARN77080.1"/>
    <property type="molecule type" value="Genomic_DNA"/>
</dbReference>
<keyword evidence="8" id="KW-1185">Reference proteome</keyword>
<feature type="transmembrane region" description="Helical" evidence="6">
    <location>
        <begin position="101"/>
        <end position="122"/>
    </location>
</feature>
<evidence type="ECO:0000256" key="1">
    <source>
        <dbReference type="ARBA" id="ARBA00004651"/>
    </source>
</evidence>
<gene>
    <name evidence="7" type="ORF">BST97_03180</name>
</gene>
<evidence type="ECO:0000313" key="8">
    <source>
        <dbReference type="Proteomes" id="UP000193431"/>
    </source>
</evidence>
<feature type="transmembrane region" description="Helical" evidence="6">
    <location>
        <begin position="222"/>
        <end position="247"/>
    </location>
</feature>
<evidence type="ECO:0000256" key="4">
    <source>
        <dbReference type="ARBA" id="ARBA00022989"/>
    </source>
</evidence>
<protein>
    <submittedName>
        <fullName evidence="7">Ribonuclease BN</fullName>
    </submittedName>
</protein>
<sequence>MQSKSIEKEKFRWWHLPKLLWNSAVEWNKDDVWQLSASVAYYAILSLPGLLVIVINIIGQVYDREIATGRLTTQLSDMIGYDSADELTKLLQNARTDDEGWITNLIGIATLIFAATGVFYQLQMALNKIWKLKINPKTPWWKILTDRAKSFGFILVIGFLSIISFVASTVIGILQDWITENFADYLGSVAMAVNFLLSLSIISFLFGLMFRFLPDARVDKKHIWPGALLTGILFEVGKLLMGIYFSHSSPGSAYGAAGIVVLILLWVSYSCLILFFGAEFIKIYTDRYGKGIIPNSKALKFREEYVVVDKGVEVTDEDLDEIDRSDDTKLVRDRHDH</sequence>
<feature type="transmembrane region" description="Helical" evidence="6">
    <location>
        <begin position="39"/>
        <end position="62"/>
    </location>
</feature>
<evidence type="ECO:0000313" key="7">
    <source>
        <dbReference type="EMBL" id="ARN77080.1"/>
    </source>
</evidence>
<feature type="transmembrane region" description="Helical" evidence="6">
    <location>
        <begin position="253"/>
        <end position="278"/>
    </location>
</feature>
<evidence type="ECO:0000256" key="3">
    <source>
        <dbReference type="ARBA" id="ARBA00022692"/>
    </source>
</evidence>
<dbReference type="Proteomes" id="UP000193431">
    <property type="component" value="Chromosome"/>
</dbReference>
<proteinExistence type="predicted"/>
<keyword evidence="3 6" id="KW-0812">Transmembrane</keyword>
<feature type="transmembrane region" description="Helical" evidence="6">
    <location>
        <begin position="151"/>
        <end position="173"/>
    </location>
</feature>
<keyword evidence="5 6" id="KW-0472">Membrane</keyword>
<evidence type="ECO:0000256" key="6">
    <source>
        <dbReference type="SAM" id="Phobius"/>
    </source>
</evidence>
<evidence type="ECO:0000256" key="5">
    <source>
        <dbReference type="ARBA" id="ARBA00023136"/>
    </source>
</evidence>
<accession>A0A1W6MHM5</accession>
<dbReference type="Pfam" id="PF03631">
    <property type="entry name" value="Virul_fac_BrkB"/>
    <property type="match status" value="1"/>
</dbReference>
<dbReference type="PIRSF" id="PIRSF035875">
    <property type="entry name" value="RNase_BN"/>
    <property type="match status" value="1"/>
</dbReference>
<dbReference type="STRING" id="331648.BST97_03180"/>
<dbReference type="OrthoDB" id="9797028at2"/>
<comment type="subcellular location">
    <subcellularLocation>
        <location evidence="1">Cell membrane</location>
        <topology evidence="1">Multi-pass membrane protein</topology>
    </subcellularLocation>
</comment>
<dbReference type="NCBIfam" id="TIGR00765">
    <property type="entry name" value="yihY_not_rbn"/>
    <property type="match status" value="1"/>
</dbReference>
<evidence type="ECO:0000256" key="2">
    <source>
        <dbReference type="ARBA" id="ARBA00022475"/>
    </source>
</evidence>
<dbReference type="InterPro" id="IPR017039">
    <property type="entry name" value="Virul_fac_BrkB"/>
</dbReference>
<organism evidence="7 8">
    <name type="scientific">Nonlabens spongiae</name>
    <dbReference type="NCBI Taxonomy" id="331648"/>
    <lineage>
        <taxon>Bacteria</taxon>
        <taxon>Pseudomonadati</taxon>
        <taxon>Bacteroidota</taxon>
        <taxon>Flavobacteriia</taxon>
        <taxon>Flavobacteriales</taxon>
        <taxon>Flavobacteriaceae</taxon>
        <taxon>Nonlabens</taxon>
    </lineage>
</organism>
<dbReference type="AlphaFoldDB" id="A0A1W6MHM5"/>
<feature type="transmembrane region" description="Helical" evidence="6">
    <location>
        <begin position="185"/>
        <end position="210"/>
    </location>
</feature>
<dbReference type="PANTHER" id="PTHR30213:SF1">
    <property type="entry name" value="INNER MEMBRANE PROTEIN YHJD"/>
    <property type="match status" value="1"/>
</dbReference>
<name>A0A1W6MHM5_9FLAO</name>
<keyword evidence="4 6" id="KW-1133">Transmembrane helix</keyword>